<proteinExistence type="predicted"/>
<organism evidence="1 2">
    <name type="scientific">Luteolibacter flavescens</name>
    <dbReference type="NCBI Taxonomy" id="1859460"/>
    <lineage>
        <taxon>Bacteria</taxon>
        <taxon>Pseudomonadati</taxon>
        <taxon>Verrucomicrobiota</taxon>
        <taxon>Verrucomicrobiia</taxon>
        <taxon>Verrucomicrobiales</taxon>
        <taxon>Verrucomicrobiaceae</taxon>
        <taxon>Luteolibacter</taxon>
    </lineage>
</organism>
<name>A0ABT3FTP1_9BACT</name>
<keyword evidence="2" id="KW-1185">Reference proteome</keyword>
<comment type="caution">
    <text evidence="1">The sequence shown here is derived from an EMBL/GenBank/DDBJ whole genome shotgun (WGS) entry which is preliminary data.</text>
</comment>
<dbReference type="RefSeq" id="WP_264502890.1">
    <property type="nucleotide sequence ID" value="NZ_JAPDDS010000013.1"/>
</dbReference>
<dbReference type="Proteomes" id="UP001207930">
    <property type="component" value="Unassembled WGS sequence"/>
</dbReference>
<evidence type="ECO:0000313" key="2">
    <source>
        <dbReference type="Proteomes" id="UP001207930"/>
    </source>
</evidence>
<sequence length="68" mass="7179">MNELKQRLAALGLSEEQIEGTLKTVAEFVKSKLPPEYDGAVDSLMAGQTPDLSAIGGGLLDKFKGMLG</sequence>
<evidence type="ECO:0000313" key="1">
    <source>
        <dbReference type="EMBL" id="MCW1886935.1"/>
    </source>
</evidence>
<accession>A0ABT3FTP1</accession>
<evidence type="ECO:0008006" key="3">
    <source>
        <dbReference type="Google" id="ProtNLM"/>
    </source>
</evidence>
<gene>
    <name evidence="1" type="ORF">OKA04_19505</name>
</gene>
<dbReference type="EMBL" id="JAPDDS010000013">
    <property type="protein sequence ID" value="MCW1886935.1"/>
    <property type="molecule type" value="Genomic_DNA"/>
</dbReference>
<protein>
    <recommendedName>
        <fullName evidence="3">DUF2267 domain-containing protein</fullName>
    </recommendedName>
</protein>
<reference evidence="1 2" key="1">
    <citation type="submission" date="2022-10" db="EMBL/GenBank/DDBJ databases">
        <title>Luteolibacter flavescens strain MCCC 1K03193, whole genome shotgun sequencing project.</title>
        <authorList>
            <person name="Zhao G."/>
            <person name="Shen L."/>
        </authorList>
    </citation>
    <scope>NUCLEOTIDE SEQUENCE [LARGE SCALE GENOMIC DNA]</scope>
    <source>
        <strain evidence="1 2">MCCC 1K03193</strain>
    </source>
</reference>